<comment type="caution">
    <text evidence="11">The sequence shown here is derived from an EMBL/GenBank/DDBJ whole genome shotgun (WGS) entry which is preliminary data.</text>
</comment>
<evidence type="ECO:0000256" key="4">
    <source>
        <dbReference type="ARBA" id="ARBA00022795"/>
    </source>
</evidence>
<gene>
    <name evidence="11" type="primary">flgM</name>
    <name evidence="11" type="ORF">GCM10011613_16880</name>
</gene>
<accession>A0ABQ3AZD0</accession>
<dbReference type="Pfam" id="PF04316">
    <property type="entry name" value="FlgM"/>
    <property type="match status" value="1"/>
</dbReference>
<evidence type="ECO:0000256" key="3">
    <source>
        <dbReference type="ARBA" id="ARBA00022491"/>
    </source>
</evidence>
<feature type="compositionally biased region" description="Low complexity" evidence="9">
    <location>
        <begin position="9"/>
        <end position="21"/>
    </location>
</feature>
<evidence type="ECO:0000256" key="9">
    <source>
        <dbReference type="SAM" id="MobiDB-lite"/>
    </source>
</evidence>
<organism evidence="11 12">
    <name type="scientific">Cellvibrio zantedeschiae</name>
    <dbReference type="NCBI Taxonomy" id="1237077"/>
    <lineage>
        <taxon>Bacteria</taxon>
        <taxon>Pseudomonadati</taxon>
        <taxon>Pseudomonadota</taxon>
        <taxon>Gammaproteobacteria</taxon>
        <taxon>Cellvibrionales</taxon>
        <taxon>Cellvibrionaceae</taxon>
        <taxon>Cellvibrio</taxon>
    </lineage>
</organism>
<feature type="domain" description="Anti-sigma-28 factor FlgM C-terminal" evidence="10">
    <location>
        <begin position="44"/>
        <end position="98"/>
    </location>
</feature>
<keyword evidence="5" id="KW-0805">Transcription regulation</keyword>
<evidence type="ECO:0000256" key="8">
    <source>
        <dbReference type="ARBA" id="ARBA00030117"/>
    </source>
</evidence>
<keyword evidence="11" id="KW-0966">Cell projection</keyword>
<evidence type="ECO:0000256" key="6">
    <source>
        <dbReference type="ARBA" id="ARBA00023163"/>
    </source>
</evidence>
<evidence type="ECO:0000313" key="12">
    <source>
        <dbReference type="Proteomes" id="UP000619761"/>
    </source>
</evidence>
<dbReference type="SUPFAM" id="SSF101498">
    <property type="entry name" value="Anti-sigma factor FlgM"/>
    <property type="match status" value="1"/>
</dbReference>
<protein>
    <recommendedName>
        <fullName evidence="2">Negative regulator of flagellin synthesis</fullName>
    </recommendedName>
    <alternativeName>
        <fullName evidence="8">Anti-sigma-28 factor</fullName>
    </alternativeName>
</protein>
<dbReference type="NCBIfam" id="TIGR03824">
    <property type="entry name" value="FlgM_jcvi"/>
    <property type="match status" value="1"/>
</dbReference>
<evidence type="ECO:0000256" key="1">
    <source>
        <dbReference type="ARBA" id="ARBA00005322"/>
    </source>
</evidence>
<feature type="compositionally biased region" description="Polar residues" evidence="9">
    <location>
        <begin position="22"/>
        <end position="46"/>
    </location>
</feature>
<name>A0ABQ3AZD0_9GAMM</name>
<comment type="similarity">
    <text evidence="1">Belongs to the FlgM family.</text>
</comment>
<dbReference type="InterPro" id="IPR031316">
    <property type="entry name" value="FlgM_C"/>
</dbReference>
<dbReference type="InterPro" id="IPR007412">
    <property type="entry name" value="FlgM"/>
</dbReference>
<evidence type="ECO:0000259" key="10">
    <source>
        <dbReference type="Pfam" id="PF04316"/>
    </source>
</evidence>
<keyword evidence="6" id="KW-0804">Transcription</keyword>
<keyword evidence="11" id="KW-0282">Flagellum</keyword>
<keyword evidence="3" id="KW-0678">Repressor</keyword>
<sequence length="104" mass="11015">MVIDTNNINSSGGANRSRSSAPVATTSTKTQSAPVATPEPSTKDNVVLSSEAQNLVRLQAKIGSLPDVNLDRVAAIKQAIAEGRFEINPERIAENMLNQDELLG</sequence>
<proteinExistence type="inferred from homology"/>
<reference evidence="12" key="1">
    <citation type="journal article" date="2019" name="Int. J. Syst. Evol. Microbiol.">
        <title>The Global Catalogue of Microorganisms (GCM) 10K type strain sequencing project: providing services to taxonomists for standard genome sequencing and annotation.</title>
        <authorList>
            <consortium name="The Broad Institute Genomics Platform"/>
            <consortium name="The Broad Institute Genome Sequencing Center for Infectious Disease"/>
            <person name="Wu L."/>
            <person name="Ma J."/>
        </authorList>
    </citation>
    <scope>NUCLEOTIDE SEQUENCE [LARGE SCALE GENOMIC DNA]</scope>
    <source>
        <strain evidence="12">KCTC 32239</strain>
    </source>
</reference>
<keyword evidence="12" id="KW-1185">Reference proteome</keyword>
<keyword evidence="11" id="KW-0969">Cilium</keyword>
<dbReference type="RefSeq" id="WP_189417523.1">
    <property type="nucleotide sequence ID" value="NZ_BMYZ01000001.1"/>
</dbReference>
<dbReference type="EMBL" id="BMYZ01000001">
    <property type="protein sequence ID" value="GGY72512.1"/>
    <property type="molecule type" value="Genomic_DNA"/>
</dbReference>
<evidence type="ECO:0000313" key="11">
    <source>
        <dbReference type="EMBL" id="GGY72512.1"/>
    </source>
</evidence>
<dbReference type="Proteomes" id="UP000619761">
    <property type="component" value="Unassembled WGS sequence"/>
</dbReference>
<evidence type="ECO:0000256" key="7">
    <source>
        <dbReference type="ARBA" id="ARBA00024739"/>
    </source>
</evidence>
<evidence type="ECO:0000256" key="2">
    <source>
        <dbReference type="ARBA" id="ARBA00017823"/>
    </source>
</evidence>
<comment type="function">
    <text evidence="7">Responsible for the coupling of flagellin expression to flagellar assembly by preventing expression of the flagellin genes when a component of the middle class of proteins is defective. It negatively regulates flagellar genes by inhibiting the activity of FliA by directly binding to FliA.</text>
</comment>
<feature type="region of interest" description="Disordered" evidence="9">
    <location>
        <begin position="1"/>
        <end position="46"/>
    </location>
</feature>
<evidence type="ECO:0000256" key="5">
    <source>
        <dbReference type="ARBA" id="ARBA00023015"/>
    </source>
</evidence>
<dbReference type="InterPro" id="IPR035890">
    <property type="entry name" value="Anti-sigma-28_factor_FlgM_sf"/>
</dbReference>
<keyword evidence="4" id="KW-1005">Bacterial flagellum biogenesis</keyword>